<name>A0A816LND8_BRANA</name>
<organism evidence="2">
    <name type="scientific">Brassica napus</name>
    <name type="common">Rape</name>
    <dbReference type="NCBI Taxonomy" id="3708"/>
    <lineage>
        <taxon>Eukaryota</taxon>
        <taxon>Viridiplantae</taxon>
        <taxon>Streptophyta</taxon>
        <taxon>Embryophyta</taxon>
        <taxon>Tracheophyta</taxon>
        <taxon>Spermatophyta</taxon>
        <taxon>Magnoliopsida</taxon>
        <taxon>eudicotyledons</taxon>
        <taxon>Gunneridae</taxon>
        <taxon>Pentapetalae</taxon>
        <taxon>rosids</taxon>
        <taxon>malvids</taxon>
        <taxon>Brassicales</taxon>
        <taxon>Brassicaceae</taxon>
        <taxon>Brassiceae</taxon>
        <taxon>Brassica</taxon>
    </lineage>
</organism>
<feature type="coiled-coil region" evidence="1">
    <location>
        <begin position="16"/>
        <end position="64"/>
    </location>
</feature>
<protein>
    <submittedName>
        <fullName evidence="2">(rape) hypothetical protein</fullName>
    </submittedName>
</protein>
<dbReference type="EMBL" id="HG994371">
    <property type="protein sequence ID" value="CAF1950585.1"/>
    <property type="molecule type" value="Genomic_DNA"/>
</dbReference>
<proteinExistence type="predicted"/>
<dbReference type="AlphaFoldDB" id="A0A816LND8"/>
<accession>A0A816LND8</accession>
<evidence type="ECO:0000313" key="2">
    <source>
        <dbReference type="EMBL" id="CAF1950585.1"/>
    </source>
</evidence>
<feature type="coiled-coil region" evidence="1">
    <location>
        <begin position="96"/>
        <end position="144"/>
    </location>
</feature>
<dbReference type="OrthoDB" id="1113840at2759"/>
<sequence length="228" mass="25650">MAFDNLIDKSNIFGHLTEKSDNKAEAEAKMAEAEAKMAEAEAKMAEAKAKMAKYDRDTRAVERRSLLRTFTLPLSPGRQLSRDGLGEEKSNIFGHLTEKSDNKAEAEMILAQAEGKKAEAEAKMAEAKAKMAKAKAKMANLFRHPHDISALRKDVTDLMQKLRGKDARAIPWATRKEWVDNICGRVLAVKFRVNAQGNLKDQLAKLWNDTRDLREVLKNEKVKTIKID</sequence>
<keyword evidence="1" id="KW-0175">Coiled coil</keyword>
<dbReference type="Proteomes" id="UP001295469">
    <property type="component" value="Chromosome C07"/>
</dbReference>
<evidence type="ECO:0000256" key="1">
    <source>
        <dbReference type="SAM" id="Coils"/>
    </source>
</evidence>
<gene>
    <name evidence="2" type="ORF">DARMORV10_C07P04680.1</name>
</gene>
<reference evidence="2" key="1">
    <citation type="submission" date="2021-01" db="EMBL/GenBank/DDBJ databases">
        <authorList>
            <consortium name="Genoscope - CEA"/>
            <person name="William W."/>
        </authorList>
    </citation>
    <scope>NUCLEOTIDE SEQUENCE</scope>
</reference>